<organism evidence="1 2">
    <name type="scientific">Aphanomyces astaci</name>
    <name type="common">Crayfish plague agent</name>
    <dbReference type="NCBI Taxonomy" id="112090"/>
    <lineage>
        <taxon>Eukaryota</taxon>
        <taxon>Sar</taxon>
        <taxon>Stramenopiles</taxon>
        <taxon>Oomycota</taxon>
        <taxon>Saprolegniomycetes</taxon>
        <taxon>Saprolegniales</taxon>
        <taxon>Verrucalvaceae</taxon>
        <taxon>Aphanomyces</taxon>
    </lineage>
</organism>
<dbReference type="VEuPathDB" id="FungiDB:H257_13615"/>
<comment type="caution">
    <text evidence="1">The sequence shown here is derived from an EMBL/GenBank/DDBJ whole genome shotgun (WGS) entry which is preliminary data.</text>
</comment>
<reference evidence="1 2" key="1">
    <citation type="submission" date="2018-08" db="EMBL/GenBank/DDBJ databases">
        <title>Aphanomyces genome sequencing and annotation.</title>
        <authorList>
            <person name="Minardi D."/>
            <person name="Oidtmann B."/>
            <person name="Van Der Giezen M."/>
            <person name="Studholme D.J."/>
        </authorList>
    </citation>
    <scope>NUCLEOTIDE SEQUENCE [LARGE SCALE GENOMIC DNA]</scope>
    <source>
        <strain evidence="1 2">Kv</strain>
    </source>
</reference>
<evidence type="ECO:0000313" key="2">
    <source>
        <dbReference type="Proteomes" id="UP000265427"/>
    </source>
</evidence>
<evidence type="ECO:0000313" key="1">
    <source>
        <dbReference type="EMBL" id="RHY03145.1"/>
    </source>
</evidence>
<dbReference type="EMBL" id="QUSZ01007230">
    <property type="protein sequence ID" value="RHY03145.1"/>
    <property type="molecule type" value="Genomic_DNA"/>
</dbReference>
<dbReference type="AlphaFoldDB" id="A0A397AA04"/>
<gene>
    <name evidence="1" type="ORF">DYB36_011965</name>
</gene>
<accession>A0A397AA04</accession>
<dbReference type="Proteomes" id="UP000265427">
    <property type="component" value="Unassembled WGS sequence"/>
</dbReference>
<protein>
    <submittedName>
        <fullName evidence="1">Uncharacterized protein</fullName>
    </submittedName>
</protein>
<proteinExistence type="predicted"/>
<sequence>MDFAMNDNQQHVTLDSLINNQLSESTKICYNSKLNQVVEWVKGQSRYELLKDNSSLDFNHLYHRHLSCMPPATVHGQLFPGVAQKDRFGKELAKLLSNPDTTCGRSDYGTHSIGKGVATFACSGSKGGPSIISVCLRCGCSLGNVIERYMHYKGAGDQFLAREIAGLPINDASFAILPPHFNMPLDPDVSSAINKVFPSLSRVLALQIVLAFCLSSLAHHARAVEMELTRATTEMRSIPNEVIRGVDTLLEAKGVAAGKLTQRLLKETLVEIVAPMVQALARSKEVSPAPPRVVNYPIFEWNPWQQRLLDNFVTPLVDVATAWQLWWCDNAGMRSECRLLG</sequence>
<name>A0A397AA04_APHAT</name>